<evidence type="ECO:0008006" key="4">
    <source>
        <dbReference type="Google" id="ProtNLM"/>
    </source>
</evidence>
<feature type="chain" id="PRO_5006599541" description="Secretion system C-terminal sorting domain-containing protein" evidence="1">
    <location>
        <begin position="19"/>
        <end position="341"/>
    </location>
</feature>
<reference evidence="2 3" key="1">
    <citation type="submission" date="2015-11" db="EMBL/GenBank/DDBJ databases">
        <title>Description and complete genome sequence of a novel strain predominating in hypersaline microbial mats and representing a new family of the Bacteriodetes phylum.</title>
        <authorList>
            <person name="Spring S."/>
            <person name="Bunk B."/>
            <person name="Sproer C."/>
            <person name="Klenk H.-P."/>
        </authorList>
    </citation>
    <scope>NUCLEOTIDE SEQUENCE [LARGE SCALE GENOMIC DNA]</scope>
    <source>
        <strain evidence="2 3">L21-Spi-D4</strain>
    </source>
</reference>
<gene>
    <name evidence="2" type="ORF">L21SP5_03437</name>
</gene>
<keyword evidence="3" id="KW-1185">Reference proteome</keyword>
<evidence type="ECO:0000313" key="3">
    <source>
        <dbReference type="Proteomes" id="UP000064893"/>
    </source>
</evidence>
<dbReference type="KEGG" id="blq:L21SP5_03437"/>
<dbReference type="STRING" id="1307839.L21SP5_03437"/>
<dbReference type="OrthoDB" id="1466765at2"/>
<dbReference type="RefSeq" id="WP_057954379.1">
    <property type="nucleotide sequence ID" value="NZ_CP013118.1"/>
</dbReference>
<sequence length="341" mass="37487" precursor="true">MKGFLLNTLLILSIGLTAQTTNQNGDWEDNATWQGAAPGTTFASDVNIEHIVSVSSGLDILLMGSLNVGNNNGPVDSLIVNGELISAGGTTLQVNSDGIMRLNGDISNAFWGSIIVDGKLLVDGNFYNTGTSDVNVSSKGTIGVTGDFYNLGDVANDGNINVGGTYFDTGNTTGTGTLDDGHTNPLPVEFGNLTHEIVNDRVRLEWYTLSELNNDYFIIEKSTDMDSWTEVGRVNGNGTTSVRSDYTFDFSAHGEFYIQLKQFDYDGKNEVLKIIHIVNDGFKLYPNPVKADQMNVLFNNLQGVDYRIFNQYGVEYTRNDNFEKGFYFVRVNNKMHKLIVE</sequence>
<protein>
    <recommendedName>
        <fullName evidence="4">Secretion system C-terminal sorting domain-containing protein</fullName>
    </recommendedName>
</protein>
<proteinExistence type="predicted"/>
<dbReference type="AlphaFoldDB" id="A0A0S2I3K8"/>
<dbReference type="EMBL" id="CP013118">
    <property type="protein sequence ID" value="ALO17048.1"/>
    <property type="molecule type" value="Genomic_DNA"/>
</dbReference>
<feature type="signal peptide" evidence="1">
    <location>
        <begin position="1"/>
        <end position="18"/>
    </location>
</feature>
<name>A0A0S2I3K8_9BACT</name>
<dbReference type="Proteomes" id="UP000064893">
    <property type="component" value="Chromosome"/>
</dbReference>
<accession>A0A0S2I3K8</accession>
<evidence type="ECO:0000256" key="1">
    <source>
        <dbReference type="SAM" id="SignalP"/>
    </source>
</evidence>
<keyword evidence="1" id="KW-0732">Signal</keyword>
<organism evidence="2 3">
    <name type="scientific">Salinivirga cyanobacteriivorans</name>
    <dbReference type="NCBI Taxonomy" id="1307839"/>
    <lineage>
        <taxon>Bacteria</taxon>
        <taxon>Pseudomonadati</taxon>
        <taxon>Bacteroidota</taxon>
        <taxon>Bacteroidia</taxon>
        <taxon>Bacteroidales</taxon>
        <taxon>Salinivirgaceae</taxon>
        <taxon>Salinivirga</taxon>
    </lineage>
</organism>
<evidence type="ECO:0000313" key="2">
    <source>
        <dbReference type="EMBL" id="ALO17048.1"/>
    </source>
</evidence>